<protein>
    <recommendedName>
        <fullName evidence="3">Helix-turn-helix domain-containing protein</fullName>
    </recommendedName>
</protein>
<evidence type="ECO:0008006" key="3">
    <source>
        <dbReference type="Google" id="ProtNLM"/>
    </source>
</evidence>
<sequence>MNENQPPTHERDHTTMTTAEAAELLGVRSDSVHGMKADGRLKVVGKGKNGVNLFLRRDVESLKVQRLKGRRVVPEQGNFWSSTLATCDDCPLRTKVADLERRLAAAEQKAAVSDDKARRAMVAMNAAVIGE</sequence>
<proteinExistence type="predicted"/>
<evidence type="ECO:0000313" key="1">
    <source>
        <dbReference type="EMBL" id="GAA3718050.1"/>
    </source>
</evidence>
<name>A0ABP7EEH7_9ACTN</name>
<dbReference type="Proteomes" id="UP001499884">
    <property type="component" value="Unassembled WGS sequence"/>
</dbReference>
<accession>A0ABP7EEH7</accession>
<comment type="caution">
    <text evidence="1">The sequence shown here is derived from an EMBL/GenBank/DDBJ whole genome shotgun (WGS) entry which is preliminary data.</text>
</comment>
<gene>
    <name evidence="1" type="ORF">GCM10023082_14510</name>
</gene>
<organism evidence="1 2">
    <name type="scientific">Streptomyces tremellae</name>
    <dbReference type="NCBI Taxonomy" id="1124239"/>
    <lineage>
        <taxon>Bacteria</taxon>
        <taxon>Bacillati</taxon>
        <taxon>Actinomycetota</taxon>
        <taxon>Actinomycetes</taxon>
        <taxon>Kitasatosporales</taxon>
        <taxon>Streptomycetaceae</taxon>
        <taxon>Streptomyces</taxon>
    </lineage>
</organism>
<reference evidence="2" key="1">
    <citation type="journal article" date="2019" name="Int. J. Syst. Evol. Microbiol.">
        <title>The Global Catalogue of Microorganisms (GCM) 10K type strain sequencing project: providing services to taxonomists for standard genome sequencing and annotation.</title>
        <authorList>
            <consortium name="The Broad Institute Genomics Platform"/>
            <consortium name="The Broad Institute Genome Sequencing Center for Infectious Disease"/>
            <person name="Wu L."/>
            <person name="Ma J."/>
        </authorList>
    </citation>
    <scope>NUCLEOTIDE SEQUENCE [LARGE SCALE GENOMIC DNA]</scope>
    <source>
        <strain evidence="2">JCM 30846</strain>
    </source>
</reference>
<dbReference type="EMBL" id="BAABEP010000006">
    <property type="protein sequence ID" value="GAA3718050.1"/>
    <property type="molecule type" value="Genomic_DNA"/>
</dbReference>
<evidence type="ECO:0000313" key="2">
    <source>
        <dbReference type="Proteomes" id="UP001499884"/>
    </source>
</evidence>
<keyword evidence="2" id="KW-1185">Reference proteome</keyword>